<feature type="transmembrane region" description="Helical" evidence="1">
    <location>
        <begin position="705"/>
        <end position="726"/>
    </location>
</feature>
<evidence type="ECO:0000313" key="4">
    <source>
        <dbReference type="Proteomes" id="UP000000267"/>
    </source>
</evidence>
<feature type="transmembrane region" description="Helical" evidence="1">
    <location>
        <begin position="307"/>
        <end position="332"/>
    </location>
</feature>
<feature type="transmembrane region" description="Helical" evidence="1">
    <location>
        <begin position="266"/>
        <end position="286"/>
    </location>
</feature>
<dbReference type="InParanoid" id="A7TSK4"/>
<dbReference type="GO" id="GO:0032934">
    <property type="term" value="F:sterol binding"/>
    <property type="evidence" value="ECO:0007669"/>
    <property type="project" value="TreeGrafter"/>
</dbReference>
<dbReference type="PhylomeDB" id="A7TSK4"/>
<evidence type="ECO:0000313" key="3">
    <source>
        <dbReference type="EMBL" id="EDO14762.1"/>
    </source>
</evidence>
<feature type="transmembrane region" description="Helical" evidence="1">
    <location>
        <begin position="679"/>
        <end position="699"/>
    </location>
</feature>
<dbReference type="Proteomes" id="UP000000267">
    <property type="component" value="Unassembled WGS sequence"/>
</dbReference>
<reference evidence="3 4" key="1">
    <citation type="journal article" date="2007" name="Proc. Natl. Acad. Sci. U.S.A.">
        <title>Independent sorting-out of thousands of duplicated gene pairs in two yeast species descended from a whole-genome duplication.</title>
        <authorList>
            <person name="Scannell D.R."/>
            <person name="Frank A.C."/>
            <person name="Conant G.C."/>
            <person name="Byrne K.P."/>
            <person name="Woolfit M."/>
            <person name="Wolfe K.H."/>
        </authorList>
    </citation>
    <scope>NUCLEOTIDE SEQUENCE [LARGE SCALE GENOMIC DNA]</scope>
    <source>
        <strain evidence="4">ATCC 22028 / DSM 70294 / BCRC 21397 / CBS 2163 / NBRC 10782 / NRRL Y-8283 / UCD 57-17</strain>
    </source>
</reference>
<dbReference type="STRING" id="436907.A7TSK4"/>
<feature type="transmembrane region" description="Helical" evidence="1">
    <location>
        <begin position="747"/>
        <end position="773"/>
    </location>
</feature>
<feature type="transmembrane region" description="Helical" evidence="1">
    <location>
        <begin position="209"/>
        <end position="227"/>
    </location>
</feature>
<feature type="transmembrane region" description="Helical" evidence="1">
    <location>
        <begin position="236"/>
        <end position="260"/>
    </location>
</feature>
<evidence type="ECO:0000259" key="2">
    <source>
        <dbReference type="PROSITE" id="PS50156"/>
    </source>
</evidence>
<dbReference type="HOGENOM" id="CLU_002359_0_1_1"/>
<gene>
    <name evidence="3" type="ORF">Kpol_354p10</name>
</gene>
<proteinExistence type="predicted"/>
<dbReference type="InterPro" id="IPR000731">
    <property type="entry name" value="SSD"/>
</dbReference>
<dbReference type="PANTHER" id="PTHR45727">
    <property type="entry name" value="NPC INTRACELLULAR CHOLESTEROL TRANSPORTER 1"/>
    <property type="match status" value="1"/>
</dbReference>
<feature type="transmembrane region" description="Helical" evidence="1">
    <location>
        <begin position="404"/>
        <end position="426"/>
    </location>
</feature>
<dbReference type="InterPro" id="IPR053958">
    <property type="entry name" value="HMGCR/SNAP/NPC1-like_SSD"/>
</dbReference>
<dbReference type="SUPFAM" id="SSF82866">
    <property type="entry name" value="Multidrug efflux transporter AcrB transmembrane domain"/>
    <property type="match status" value="2"/>
</dbReference>
<organism evidence="4">
    <name type="scientific">Vanderwaltozyma polyspora (strain ATCC 22028 / DSM 70294 / BCRC 21397 / CBS 2163 / NBRC 10782 / NRRL Y-8283 / UCD 57-17)</name>
    <name type="common">Kluyveromyces polysporus</name>
    <dbReference type="NCBI Taxonomy" id="436907"/>
    <lineage>
        <taxon>Eukaryota</taxon>
        <taxon>Fungi</taxon>
        <taxon>Dikarya</taxon>
        <taxon>Ascomycota</taxon>
        <taxon>Saccharomycotina</taxon>
        <taxon>Saccharomycetes</taxon>
        <taxon>Saccharomycetales</taxon>
        <taxon>Saccharomycetaceae</taxon>
        <taxon>Vanderwaltozyma</taxon>
    </lineage>
</organism>
<feature type="transmembrane region" description="Helical" evidence="1">
    <location>
        <begin position="652"/>
        <end position="672"/>
    </location>
</feature>
<keyword evidence="1" id="KW-1133">Transmembrane helix</keyword>
<feature type="transmembrane region" description="Helical" evidence="1">
    <location>
        <begin position="785"/>
        <end position="805"/>
    </location>
</feature>
<dbReference type="Pfam" id="PF22314">
    <property type="entry name" value="NPC1_MLD"/>
    <property type="match status" value="1"/>
</dbReference>
<feature type="non-terminal residue" evidence="3">
    <location>
        <position position="1"/>
    </location>
</feature>
<feature type="domain" description="SSD" evidence="2">
    <location>
        <begin position="208"/>
        <end position="368"/>
    </location>
</feature>
<evidence type="ECO:0000256" key="1">
    <source>
        <dbReference type="SAM" id="Phobius"/>
    </source>
</evidence>
<dbReference type="InterPro" id="IPR053956">
    <property type="entry name" value="NPC1_MLD"/>
</dbReference>
<dbReference type="KEGG" id="vpo:Kpol_354p10"/>
<accession>A7TSK4</accession>
<dbReference type="RefSeq" id="XP_001642620.1">
    <property type="nucleotide sequence ID" value="XM_001642570.1"/>
</dbReference>
<keyword evidence="1" id="KW-0472">Membrane</keyword>
<keyword evidence="4" id="KW-1185">Reference proteome</keyword>
<dbReference type="PROSITE" id="PS50156">
    <property type="entry name" value="SSD"/>
    <property type="match status" value="1"/>
</dbReference>
<dbReference type="GO" id="GO:0015918">
    <property type="term" value="P:sterol transport"/>
    <property type="evidence" value="ECO:0007669"/>
    <property type="project" value="TreeGrafter"/>
</dbReference>
<feature type="transmembrane region" description="Helical" evidence="1">
    <location>
        <begin position="344"/>
        <end position="369"/>
    </location>
</feature>
<protein>
    <recommendedName>
        <fullName evidence="2">SSD domain-containing protein</fullName>
    </recommendedName>
</protein>
<keyword evidence="1" id="KW-0812">Transmembrane</keyword>
<dbReference type="AlphaFoldDB" id="A7TSK4"/>
<dbReference type="FunFam" id="1.20.1640.10:FF:000029">
    <property type="entry name" value="Putative Patched sphingolipid transporter"/>
    <property type="match status" value="1"/>
</dbReference>
<name>A7TSK4_VANPO</name>
<dbReference type="eggNOG" id="KOG1933">
    <property type="taxonomic scope" value="Eukaryota"/>
</dbReference>
<dbReference type="Gene3D" id="1.20.1640.10">
    <property type="entry name" value="Multidrug efflux transporter AcrB transmembrane domain"/>
    <property type="match status" value="2"/>
</dbReference>
<dbReference type="FunCoup" id="A7TSK4">
    <property type="interactions" value="545"/>
</dbReference>
<dbReference type="EMBL" id="DS480514">
    <property type="protein sequence ID" value="EDO14762.1"/>
    <property type="molecule type" value="Genomic_DNA"/>
</dbReference>
<dbReference type="PANTHER" id="PTHR45727:SF2">
    <property type="entry name" value="NPC INTRACELLULAR CHOLESTEROL TRANSPORTER 1"/>
    <property type="match status" value="1"/>
</dbReference>
<dbReference type="GO" id="GO:0016020">
    <property type="term" value="C:membrane"/>
    <property type="evidence" value="ECO:0007669"/>
    <property type="project" value="TreeGrafter"/>
</dbReference>
<sequence length="826" mass="93949">VIVSTFLLFNYGELETNPINLWVNENSNVFQEKQYYDEHFGPFYRTEQIFVVNETGPVMSYDTMKWWFEVEHHITNNLISDEKISFQDICFKPNGDACVIESYSQYFHGILPDESTWEYELQTCSDTPVMCLPDFQQPLKKNMLFSSDDVLNSNAFVVTLLLDNHTQSANLWEEKLETYLLNITVPEGLRLSFNTEISIERELKGNNDILIICISYFMMFFYASWALKRKWGENRLLLGLTGILIILSSLICASGILSFFSIKSTLIIAEVIPFLILAIGIDNIFLITNEFDRVSAVYKKYTIDQRIILAVQRIAPSIFISMVAQCGCFFIASVVSMPAVHNFALYSAVALLCNFVLQLTTYISILSLYEKKYGVTSLPDEVDDQSNSRIFNGYFNLISKKRKLLGVFASWSLLSLVFIPMIKLGLDQKMAIPQDSYLIDYFNDVYEYLKVGPPVYFVVKDLDLTKKENQKELCGKFTTCNKNSLANVFEMERERSTITEPLANWYDDFMTFLNPELDTCCRVKKGTTETCPPEFSPRLCETCFKDKDWDYDMTGFPEGNDFMKYFKIWIESPSDPCPLGGKAPYSHAVSYNDSTIISSVFRSAHKPLTNQQDFIDAYIDADRVASSFDNLDVFAYSPIYIYFAQYKGMIELTLKLLSSAILFVFITSTLLFGSLSTAAALSLTIIMILIDIGGLMKLFKIDLNAVSLVNLVICVGLSVEFCIHITRAFTMIPKGIKNDRDSRIRHAMLTVGKSVFTGITITKLIGVSILAFAQSQIFQVFYFRMWLALIFVAAIHALIFLPVLLSMIGGTAYIDNLANENTVSSR</sequence>
<dbReference type="OrthoDB" id="6510177at2759"/>
<dbReference type="Pfam" id="PF12349">
    <property type="entry name" value="Sterol-sensing"/>
    <property type="match status" value="1"/>
</dbReference>
<dbReference type="GeneID" id="5542783"/>